<evidence type="ECO:0000313" key="2">
    <source>
        <dbReference type="EMBL" id="GGD42448.1"/>
    </source>
</evidence>
<comment type="caution">
    <text evidence="2">The sequence shown here is derived from an EMBL/GenBank/DDBJ whole genome shotgun (WGS) entry which is preliminary data.</text>
</comment>
<dbReference type="InterPro" id="IPR051604">
    <property type="entry name" value="Ergot_Alk_Oxidoreductase"/>
</dbReference>
<feature type="domain" description="NAD(P)-binding" evidence="1">
    <location>
        <begin position="7"/>
        <end position="172"/>
    </location>
</feature>
<dbReference type="InterPro" id="IPR016040">
    <property type="entry name" value="NAD(P)-bd_dom"/>
</dbReference>
<gene>
    <name evidence="2" type="ORF">GCM10011358_27850</name>
</gene>
<proteinExistence type="predicted"/>
<protein>
    <submittedName>
        <fullName evidence="2">NAD(P)-dependent oxidoreductase</fullName>
    </submittedName>
</protein>
<organism evidence="2 3">
    <name type="scientific">Sinisalibacter lacisalsi</name>
    <dbReference type="NCBI Taxonomy" id="1526570"/>
    <lineage>
        <taxon>Bacteria</taxon>
        <taxon>Pseudomonadati</taxon>
        <taxon>Pseudomonadota</taxon>
        <taxon>Alphaproteobacteria</taxon>
        <taxon>Rhodobacterales</taxon>
        <taxon>Roseobacteraceae</taxon>
        <taxon>Sinisalibacter</taxon>
    </lineage>
</organism>
<keyword evidence="3" id="KW-1185">Reference proteome</keyword>
<name>A0ABQ1QTM5_9RHOB</name>
<dbReference type="PANTHER" id="PTHR43162:SF1">
    <property type="entry name" value="PRESTALK A DIFFERENTIATION PROTEIN A"/>
    <property type="match status" value="1"/>
</dbReference>
<dbReference type="EMBL" id="BMGI01000005">
    <property type="protein sequence ID" value="GGD42448.1"/>
    <property type="molecule type" value="Genomic_DNA"/>
</dbReference>
<dbReference type="Gene3D" id="3.40.50.720">
    <property type="entry name" value="NAD(P)-binding Rossmann-like Domain"/>
    <property type="match status" value="1"/>
</dbReference>
<dbReference type="PANTHER" id="PTHR43162">
    <property type="match status" value="1"/>
</dbReference>
<dbReference type="Gene3D" id="3.90.25.10">
    <property type="entry name" value="UDP-galactose 4-epimerase, domain 1"/>
    <property type="match status" value="1"/>
</dbReference>
<dbReference type="Proteomes" id="UP000617355">
    <property type="component" value="Unassembled WGS sequence"/>
</dbReference>
<evidence type="ECO:0000259" key="1">
    <source>
        <dbReference type="Pfam" id="PF13460"/>
    </source>
</evidence>
<accession>A0ABQ1QTM5</accession>
<evidence type="ECO:0000313" key="3">
    <source>
        <dbReference type="Proteomes" id="UP000617355"/>
    </source>
</evidence>
<dbReference type="SUPFAM" id="SSF51735">
    <property type="entry name" value="NAD(P)-binding Rossmann-fold domains"/>
    <property type="match status" value="1"/>
</dbReference>
<dbReference type="InterPro" id="IPR036291">
    <property type="entry name" value="NAD(P)-bd_dom_sf"/>
</dbReference>
<reference evidence="3" key="1">
    <citation type="journal article" date="2019" name="Int. J. Syst. Evol. Microbiol.">
        <title>The Global Catalogue of Microorganisms (GCM) 10K type strain sequencing project: providing services to taxonomists for standard genome sequencing and annotation.</title>
        <authorList>
            <consortium name="The Broad Institute Genomics Platform"/>
            <consortium name="The Broad Institute Genome Sequencing Center for Infectious Disease"/>
            <person name="Wu L."/>
            <person name="Ma J."/>
        </authorList>
    </citation>
    <scope>NUCLEOTIDE SEQUENCE [LARGE SCALE GENOMIC DNA]</scope>
    <source>
        <strain evidence="3">CGMCC 1.12922</strain>
    </source>
</reference>
<sequence>MDILVTGATGNVGRAVLTALAGQGHRLFAGVRDPAHADLAEGVTPVHVDLAEGTGPQQAFDAIFLMRPPQIADPAPFRRFLEAQRRATRIVFLSVQGAERRGYLPHAKIEAVIRDMGFAHCFVRPAYFMENLLTTLAPELKRAGRVYLPAGRLALDWVSARDIAQVIAAALTGATDRASVTVASGRRLGFTEALAAVNRAAGTGFRYQPASLPGYLRHARARGMGWGMIGVMLLLHFLPRFSRPETASGEAEAVLGRPLETIEDWAGRNAGALRALAGADARA</sequence>
<dbReference type="Pfam" id="PF13460">
    <property type="entry name" value="NAD_binding_10"/>
    <property type="match status" value="1"/>
</dbReference>
<dbReference type="RefSeq" id="WP_188528822.1">
    <property type="nucleotide sequence ID" value="NZ_BMGI01000005.1"/>
</dbReference>